<dbReference type="GO" id="GO:0005737">
    <property type="term" value="C:cytoplasm"/>
    <property type="evidence" value="ECO:0007669"/>
    <property type="project" value="TreeGrafter"/>
</dbReference>
<dbReference type="SUPFAM" id="SSF55811">
    <property type="entry name" value="Nudix"/>
    <property type="match status" value="1"/>
</dbReference>
<name>A0A6F9DHK7_9ASCI</name>
<protein>
    <submittedName>
        <fullName evidence="6">Uncharacterized protein LOC100178578</fullName>
    </submittedName>
</protein>
<feature type="site" description="Cleavage; by autolysis" evidence="3">
    <location>
        <begin position="257"/>
        <end position="258"/>
    </location>
</feature>
<dbReference type="Gene3D" id="3.90.79.10">
    <property type="entry name" value="Nucleoside Triphosphate Pyrophosphohydrolase"/>
    <property type="match status" value="1"/>
</dbReference>
<reference evidence="6" key="1">
    <citation type="submission" date="2020-04" db="EMBL/GenBank/DDBJ databases">
        <authorList>
            <person name="Neveu A P."/>
        </authorList>
    </citation>
    <scope>NUCLEOTIDE SEQUENCE</scope>
    <source>
        <tissue evidence="6">Whole embryo</tissue>
    </source>
</reference>
<dbReference type="GO" id="GO:0004298">
    <property type="term" value="F:threonine-type endopeptidase activity"/>
    <property type="evidence" value="ECO:0007669"/>
    <property type="project" value="InterPro"/>
</dbReference>
<feature type="domain" description="Nudix hydrolase" evidence="5">
    <location>
        <begin position="585"/>
        <end position="756"/>
    </location>
</feature>
<evidence type="ECO:0000259" key="5">
    <source>
        <dbReference type="PROSITE" id="PS51462"/>
    </source>
</evidence>
<dbReference type="InterPro" id="IPR000246">
    <property type="entry name" value="Peptidase_T2"/>
</dbReference>
<evidence type="ECO:0000256" key="2">
    <source>
        <dbReference type="PIRSR" id="PIRSR600246-1"/>
    </source>
</evidence>
<dbReference type="AlphaFoldDB" id="A0A6F9DHK7"/>
<evidence type="ECO:0000313" key="6">
    <source>
        <dbReference type="EMBL" id="CAB3262196.1"/>
    </source>
</evidence>
<dbReference type="PANTHER" id="PTHR10188:SF8">
    <property type="entry name" value="THREONINE ASPARTASE 1"/>
    <property type="match status" value="1"/>
</dbReference>
<gene>
    <name evidence="6" type="primary">LOC100178578</name>
</gene>
<dbReference type="SUPFAM" id="SSF56235">
    <property type="entry name" value="N-terminal nucleophile aminohydrolases (Ntn hydrolases)"/>
    <property type="match status" value="1"/>
</dbReference>
<feature type="compositionally biased region" description="Polar residues" evidence="4">
    <location>
        <begin position="442"/>
        <end position="462"/>
    </location>
</feature>
<dbReference type="EMBL" id="LR786581">
    <property type="protein sequence ID" value="CAB3262196.1"/>
    <property type="molecule type" value="mRNA"/>
</dbReference>
<dbReference type="Pfam" id="PF01112">
    <property type="entry name" value="Asparaginase_2"/>
    <property type="match status" value="1"/>
</dbReference>
<sequence>MTAVGSKKNLPGYKHPLKLAQDDIDPVVQEIVNTFDDTQSLVGNSGVGLVALHLGAGYHSPDRWPAYKKLCENALTAAVEHLKNKGTAGEAATIAVKILENSEMTNAGFGSNLTESGQIECDASVMDTSVAESQAGSVTYGSVSCVNQIKNPVEAAFMISLQQAKQRKLSLGRILPCSMSGTGAENWARAHNVEMCDRNSLISESAYKTWQKYQRRLTEQILRKRKADSNVEVSDLSDADNVNDEVNENHSKHRKLDTVGAIALDFYGKVAAAASSGGLLMKLPGRVGQAATFGCGCWAEVGRGEKPTVAVTSTGCGEQLVYTTIAKKCAENLQSKGEPYQAVQDTLLNDFLGSPFLSPEADRQAGLLTLHLSKNEDQVSTEVVWGHTTSSFLIGHMSTRDNKPEVLVSRLPENAVAGKSVSVSGTWIKVSSERTEEDGSDSGKSPTQAEEDTVISNDVQSGQLDGNYETDKNLIMWMSDTIDGLTVDECGVNLSNNFNRKVDENFEKLIEKRWEERKRKNPRLFNGLKFRIHSLSTPKDGPKRLIFNIGLTCYRDYMETNWAEEVKELKLMGQKSHDCEDDFFAHPLGVAGVVLTSDNHVILQRRNHWLAEAAGMLDVPGGHPEPNEVQPDVTICSDVAEMKPTDVTAEIFSSQLKEVRDEVNVALEHLGQPKLIGVVRNGKSARRPVAHYIIRCALPANQVEELYKKGGAETDESTQLLFLPEKDAVYLERDSPDLWCQVCENGKAAITLYSVLYQRKQGLEPFQDF</sequence>
<proteinExistence type="evidence at transcript level"/>
<dbReference type="InterPro" id="IPR029055">
    <property type="entry name" value="Ntn_hydrolases_N"/>
</dbReference>
<dbReference type="CDD" id="cd02883">
    <property type="entry name" value="NUDIX_Hydrolase"/>
    <property type="match status" value="1"/>
</dbReference>
<evidence type="ECO:0000256" key="1">
    <source>
        <dbReference type="ARBA" id="ARBA00010872"/>
    </source>
</evidence>
<organism evidence="6">
    <name type="scientific">Phallusia mammillata</name>
    <dbReference type="NCBI Taxonomy" id="59560"/>
    <lineage>
        <taxon>Eukaryota</taxon>
        <taxon>Metazoa</taxon>
        <taxon>Chordata</taxon>
        <taxon>Tunicata</taxon>
        <taxon>Ascidiacea</taxon>
        <taxon>Phlebobranchia</taxon>
        <taxon>Ascidiidae</taxon>
        <taxon>Phallusia</taxon>
    </lineage>
</organism>
<dbReference type="CDD" id="cd04514">
    <property type="entry name" value="Taspase1_like"/>
    <property type="match status" value="1"/>
</dbReference>
<dbReference type="GO" id="GO:0051604">
    <property type="term" value="P:protein maturation"/>
    <property type="evidence" value="ECO:0007669"/>
    <property type="project" value="TreeGrafter"/>
</dbReference>
<accession>A0A6F9DHK7</accession>
<dbReference type="PANTHER" id="PTHR10188">
    <property type="entry name" value="L-ASPARAGINASE"/>
    <property type="match status" value="1"/>
</dbReference>
<feature type="active site" description="Nucleophile" evidence="2">
    <location>
        <position position="258"/>
    </location>
</feature>
<feature type="region of interest" description="Disordered" evidence="4">
    <location>
        <begin position="430"/>
        <end position="462"/>
    </location>
</feature>
<comment type="similarity">
    <text evidence="1">Belongs to the Ntn-hydrolase family.</text>
</comment>
<dbReference type="InterPro" id="IPR015797">
    <property type="entry name" value="NUDIX_hydrolase-like_dom_sf"/>
</dbReference>
<dbReference type="PROSITE" id="PS51462">
    <property type="entry name" value="NUDIX"/>
    <property type="match status" value="1"/>
</dbReference>
<dbReference type="Gene3D" id="3.60.20.30">
    <property type="entry name" value="(Glycosyl)asparaginase"/>
    <property type="match status" value="1"/>
</dbReference>
<evidence type="ECO:0000256" key="3">
    <source>
        <dbReference type="PIRSR" id="PIRSR600246-3"/>
    </source>
</evidence>
<dbReference type="InterPro" id="IPR037464">
    <property type="entry name" value="Taspase1"/>
</dbReference>
<evidence type="ECO:0000256" key="4">
    <source>
        <dbReference type="SAM" id="MobiDB-lite"/>
    </source>
</evidence>
<dbReference type="InterPro" id="IPR000086">
    <property type="entry name" value="NUDIX_hydrolase_dom"/>
</dbReference>